<evidence type="ECO:0000313" key="4">
    <source>
        <dbReference type="Proteomes" id="UP001566476"/>
    </source>
</evidence>
<dbReference type="EMBL" id="JBGGTQ010000006">
    <property type="protein sequence ID" value="MEZ0493400.1"/>
    <property type="molecule type" value="Genomic_DNA"/>
</dbReference>
<protein>
    <submittedName>
        <fullName evidence="3">Carbon-nitrogen hydrolase family protein</fullName>
    </submittedName>
</protein>
<dbReference type="PANTHER" id="PTHR23088:SF27">
    <property type="entry name" value="DEAMINATED GLUTATHIONE AMIDASE"/>
    <property type="match status" value="1"/>
</dbReference>
<dbReference type="InterPro" id="IPR001110">
    <property type="entry name" value="UPF0012_CS"/>
</dbReference>
<dbReference type="Pfam" id="PF00795">
    <property type="entry name" value="CN_hydrolase"/>
    <property type="match status" value="1"/>
</dbReference>
<dbReference type="RefSeq" id="WP_370719644.1">
    <property type="nucleotide sequence ID" value="NZ_JBGGTQ010000006.1"/>
</dbReference>
<dbReference type="InterPro" id="IPR036526">
    <property type="entry name" value="C-N_Hydrolase_sf"/>
</dbReference>
<dbReference type="Proteomes" id="UP001566476">
    <property type="component" value="Unassembled WGS sequence"/>
</dbReference>
<dbReference type="PROSITE" id="PS01227">
    <property type="entry name" value="UPF0012"/>
    <property type="match status" value="1"/>
</dbReference>
<dbReference type="Gene3D" id="3.60.110.10">
    <property type="entry name" value="Carbon-nitrogen hydrolase"/>
    <property type="match status" value="1"/>
</dbReference>
<dbReference type="GO" id="GO:0016787">
    <property type="term" value="F:hydrolase activity"/>
    <property type="evidence" value="ECO:0007669"/>
    <property type="project" value="UniProtKB-KW"/>
</dbReference>
<gene>
    <name evidence="3" type="ORF">AB2L28_14265</name>
</gene>
<evidence type="ECO:0000256" key="1">
    <source>
        <dbReference type="ARBA" id="ARBA00010613"/>
    </source>
</evidence>
<dbReference type="CDD" id="cd07576">
    <property type="entry name" value="R-amidase_like"/>
    <property type="match status" value="1"/>
</dbReference>
<dbReference type="PANTHER" id="PTHR23088">
    <property type="entry name" value="NITRILASE-RELATED"/>
    <property type="match status" value="1"/>
</dbReference>
<dbReference type="SUPFAM" id="SSF56317">
    <property type="entry name" value="Carbon-nitrogen hydrolase"/>
    <property type="match status" value="1"/>
</dbReference>
<organism evidence="3 4">
    <name type="scientific">Kineococcus mangrovi</name>
    <dbReference type="NCBI Taxonomy" id="1660183"/>
    <lineage>
        <taxon>Bacteria</taxon>
        <taxon>Bacillati</taxon>
        <taxon>Actinomycetota</taxon>
        <taxon>Actinomycetes</taxon>
        <taxon>Kineosporiales</taxon>
        <taxon>Kineosporiaceae</taxon>
        <taxon>Kineococcus</taxon>
    </lineage>
</organism>
<dbReference type="PROSITE" id="PS50263">
    <property type="entry name" value="CN_HYDROLASE"/>
    <property type="match status" value="1"/>
</dbReference>
<name>A0ABV4I3Y3_9ACTN</name>
<comment type="similarity">
    <text evidence="1">Belongs to the carbon-nitrogen hydrolase superfamily. NIT1/NIT2 family.</text>
</comment>
<keyword evidence="3" id="KW-0378">Hydrolase</keyword>
<evidence type="ECO:0000259" key="2">
    <source>
        <dbReference type="PROSITE" id="PS50263"/>
    </source>
</evidence>
<comment type="caution">
    <text evidence="3">The sequence shown here is derived from an EMBL/GenBank/DDBJ whole genome shotgun (WGS) entry which is preliminary data.</text>
</comment>
<accession>A0ABV4I3Y3</accession>
<dbReference type="InterPro" id="IPR003010">
    <property type="entry name" value="C-N_Hydrolase"/>
</dbReference>
<feature type="domain" description="CN hydrolase" evidence="2">
    <location>
        <begin position="1"/>
        <end position="237"/>
    </location>
</feature>
<proteinExistence type="inferred from homology"/>
<sequence length="269" mass="28628">MRIAGLQHAGTPGDVDANLAALDEAAGRAAAAGCRLLVTPEMFLTGYDIGDLVERLAREPLEDRVARVAARRGVAIAVGLPLPAASGEGVTNSVLLLDERGGRLARYDKTHLFGDLDRAMFVPGADAVVTADLDGVRLAFLVCYDVEFPETVRAAAVAGADLVVVPTAQMEPFAFVAEHLVRVRAWENQVYVAYLNHVGAEGDLRYVGRSSICAPSGDVLAAGGPDDETLLVADVDLGVVRAARLQNPYLTDLRPEFRRSQADPREDTP</sequence>
<evidence type="ECO:0000313" key="3">
    <source>
        <dbReference type="EMBL" id="MEZ0493400.1"/>
    </source>
</evidence>
<keyword evidence="4" id="KW-1185">Reference proteome</keyword>
<dbReference type="InterPro" id="IPR044083">
    <property type="entry name" value="RamA-like"/>
</dbReference>
<reference evidence="3 4" key="1">
    <citation type="submission" date="2024-07" db="EMBL/GenBank/DDBJ databases">
        <authorList>
            <person name="Thanompreechachai J."/>
            <person name="Duangmal K."/>
        </authorList>
    </citation>
    <scope>NUCLEOTIDE SEQUENCE [LARGE SCALE GENOMIC DNA]</scope>
    <source>
        <strain evidence="3 4">TBRC 1896</strain>
    </source>
</reference>